<comment type="subcellular location">
    <subcellularLocation>
        <location evidence="1">Membrane</location>
    </subcellularLocation>
</comment>
<keyword evidence="2" id="KW-0812">Transmembrane</keyword>
<dbReference type="InterPro" id="IPR050971">
    <property type="entry name" value="Cadherin-domain_protein"/>
</dbReference>
<dbReference type="GO" id="GO:0005509">
    <property type="term" value="F:calcium ion binding"/>
    <property type="evidence" value="ECO:0007669"/>
    <property type="project" value="InterPro"/>
</dbReference>
<dbReference type="PANTHER" id="PTHR24025:SF23">
    <property type="entry name" value="NEURAL-CADHERIN"/>
    <property type="match status" value="1"/>
</dbReference>
<accession>A0A7W5G7U5</accession>
<evidence type="ECO:0000256" key="4">
    <source>
        <dbReference type="ARBA" id="ARBA00022837"/>
    </source>
</evidence>
<dbReference type="SMART" id="SM00089">
    <property type="entry name" value="PKD"/>
    <property type="match status" value="3"/>
</dbReference>
<keyword evidence="3" id="KW-0677">Repeat</keyword>
<evidence type="ECO:0000256" key="2">
    <source>
        <dbReference type="ARBA" id="ARBA00022692"/>
    </source>
</evidence>
<name>A0A7W5G7U5_9GAMM</name>
<dbReference type="CDD" id="cd11304">
    <property type="entry name" value="Cadherin_repeat"/>
    <property type="match status" value="5"/>
</dbReference>
<sequence>TYAIVGGNTGGAFAIDAATGVLSVADASAVDFDTDATFSLDIQADDGTNAPVTSVTVNVTNAAPSTPVDGDGATGGSVAENAANGTAVGITATASDPGGGNVSYALTDDAGGRFQIDAITGVVSVADGTLLDFESATSHAITVQASDDDGGDSATASFTIDVGDVNEAPAITSNGGGASAATSVAENQTAVTTVAAGDPDGDTLTYSLSGGADASLFTIDSASGELAFASAPDFEAPADDDGDGVYDVQVSVSDGSTTDTQDIAVTVSDVDETPVFSATGPFSVSEAAGNGTTLGDIQATDGDGGANDANLTYAIVGGNTGGAFAIDAATGVLSVADASAVDFDTDATFSLDIQADDGTNAPTTSVTVNVTNAAPSTPVDGDGATGGSVAENAANGTAVGITATASDPGGGNVSYALTDDAGGRFQIDAVTGVVSVADGTLLDFESATSHAITVQASDDDGGDSATASFTIDVGDVNEAPTITSNGGGATAATSVAENQTAVTTVAAGDP</sequence>
<feature type="non-terminal residue" evidence="9">
    <location>
        <position position="510"/>
    </location>
</feature>
<dbReference type="Proteomes" id="UP000525987">
    <property type="component" value="Unassembled WGS sequence"/>
</dbReference>
<organism evidence="9 10">
    <name type="scientific">Halomonas organivorans</name>
    <dbReference type="NCBI Taxonomy" id="257772"/>
    <lineage>
        <taxon>Bacteria</taxon>
        <taxon>Pseudomonadati</taxon>
        <taxon>Pseudomonadota</taxon>
        <taxon>Gammaproteobacteria</taxon>
        <taxon>Oceanospirillales</taxon>
        <taxon>Halomonadaceae</taxon>
        <taxon>Halomonas</taxon>
    </lineage>
</organism>
<dbReference type="GO" id="GO:0005911">
    <property type="term" value="C:cell-cell junction"/>
    <property type="evidence" value="ECO:0007669"/>
    <property type="project" value="TreeGrafter"/>
</dbReference>
<evidence type="ECO:0000256" key="7">
    <source>
        <dbReference type="ARBA" id="ARBA00023136"/>
    </source>
</evidence>
<dbReference type="InterPro" id="IPR015919">
    <property type="entry name" value="Cadherin-like_sf"/>
</dbReference>
<dbReference type="GO" id="GO:0007156">
    <property type="term" value="P:homophilic cell adhesion via plasma membrane adhesion molecules"/>
    <property type="evidence" value="ECO:0007669"/>
    <property type="project" value="InterPro"/>
</dbReference>
<dbReference type="SUPFAM" id="SSF49313">
    <property type="entry name" value="Cadherin-like"/>
    <property type="match status" value="5"/>
</dbReference>
<evidence type="ECO:0000313" key="9">
    <source>
        <dbReference type="EMBL" id="MBB3143614.1"/>
    </source>
</evidence>
<keyword evidence="6" id="KW-1133">Transmembrane helix</keyword>
<dbReference type="GO" id="GO:0016020">
    <property type="term" value="C:membrane"/>
    <property type="evidence" value="ECO:0007669"/>
    <property type="project" value="UniProtKB-SubCell"/>
</dbReference>
<dbReference type="InterPro" id="IPR002126">
    <property type="entry name" value="Cadherin-like_dom"/>
</dbReference>
<dbReference type="EMBL" id="JACHXM010000069">
    <property type="protein sequence ID" value="MBB3143614.1"/>
    <property type="molecule type" value="Genomic_DNA"/>
</dbReference>
<evidence type="ECO:0000256" key="3">
    <source>
        <dbReference type="ARBA" id="ARBA00022737"/>
    </source>
</evidence>
<reference evidence="9 10" key="1">
    <citation type="submission" date="2020-08" db="EMBL/GenBank/DDBJ databases">
        <title>Genomic Encyclopedia of Type Strains, Phase III (KMG-III): the genomes of soil and plant-associated and newly described type strains.</title>
        <authorList>
            <person name="Whitman W."/>
        </authorList>
    </citation>
    <scope>NUCLEOTIDE SEQUENCE [LARGE SCALE GENOMIC DNA]</scope>
    <source>
        <strain evidence="9 10">CECT 5995</strain>
    </source>
</reference>
<dbReference type="PRINTS" id="PR00205">
    <property type="entry name" value="CADHERIN"/>
</dbReference>
<feature type="non-terminal residue" evidence="9">
    <location>
        <position position="1"/>
    </location>
</feature>
<evidence type="ECO:0000256" key="6">
    <source>
        <dbReference type="ARBA" id="ARBA00022989"/>
    </source>
</evidence>
<dbReference type="SMART" id="SM00112">
    <property type="entry name" value="CA"/>
    <property type="match status" value="4"/>
</dbReference>
<feature type="domain" description="Cadherin" evidence="8">
    <location>
        <begin position="183"/>
        <end position="276"/>
    </location>
</feature>
<evidence type="ECO:0000259" key="8">
    <source>
        <dbReference type="PROSITE" id="PS50268"/>
    </source>
</evidence>
<feature type="domain" description="Cadherin" evidence="8">
    <location>
        <begin position="388"/>
        <end position="482"/>
    </location>
</feature>
<dbReference type="InterPro" id="IPR022409">
    <property type="entry name" value="PKD/Chitinase_dom"/>
</dbReference>
<evidence type="ECO:0000313" key="10">
    <source>
        <dbReference type="Proteomes" id="UP000525987"/>
    </source>
</evidence>
<evidence type="ECO:0000256" key="1">
    <source>
        <dbReference type="ARBA" id="ARBA00004370"/>
    </source>
</evidence>
<evidence type="ECO:0000256" key="5">
    <source>
        <dbReference type="ARBA" id="ARBA00022889"/>
    </source>
</evidence>
<feature type="domain" description="Cadherin" evidence="8">
    <location>
        <begin position="77"/>
        <end position="171"/>
    </location>
</feature>
<dbReference type="Pfam" id="PF00028">
    <property type="entry name" value="Cadherin"/>
    <property type="match status" value="3"/>
</dbReference>
<protein>
    <recommendedName>
        <fullName evidence="8">Cadherin domain-containing protein</fullName>
    </recommendedName>
</protein>
<dbReference type="RefSeq" id="WP_183389903.1">
    <property type="nucleotide sequence ID" value="NZ_JACHXM010000069.1"/>
</dbReference>
<gene>
    <name evidence="9" type="ORF">FHR96_004540</name>
</gene>
<keyword evidence="5" id="KW-0130">Cell adhesion</keyword>
<comment type="caution">
    <text evidence="9">The sequence shown here is derived from an EMBL/GenBank/DDBJ whole genome shotgun (WGS) entry which is preliminary data.</text>
</comment>
<dbReference type="PROSITE" id="PS50268">
    <property type="entry name" value="CADHERIN_2"/>
    <property type="match status" value="5"/>
</dbReference>
<proteinExistence type="predicted"/>
<keyword evidence="7" id="KW-0472">Membrane</keyword>
<feature type="domain" description="Cadherin" evidence="8">
    <location>
        <begin position="1"/>
        <end position="69"/>
    </location>
</feature>
<feature type="domain" description="Cadherin" evidence="8">
    <location>
        <begin position="276"/>
        <end position="380"/>
    </location>
</feature>
<keyword evidence="10" id="KW-1185">Reference proteome</keyword>
<dbReference type="Gene3D" id="2.60.40.60">
    <property type="entry name" value="Cadherins"/>
    <property type="match status" value="5"/>
</dbReference>
<dbReference type="AlphaFoldDB" id="A0A7W5G7U5"/>
<dbReference type="PANTHER" id="PTHR24025">
    <property type="entry name" value="DESMOGLEIN FAMILY MEMBER"/>
    <property type="match status" value="1"/>
</dbReference>
<keyword evidence="4" id="KW-0106">Calcium</keyword>